<protein>
    <recommendedName>
        <fullName evidence="7">Gamma tubulin complex component protein N-terminal domain-containing protein</fullName>
    </recommendedName>
</protein>
<dbReference type="InterPro" id="IPR007259">
    <property type="entry name" value="GCP"/>
</dbReference>
<keyword evidence="6" id="KW-1133">Transmembrane helix</keyword>
<feature type="domain" description="Gamma tubulin complex component protein N-terminal" evidence="7">
    <location>
        <begin position="251"/>
        <end position="327"/>
    </location>
</feature>
<evidence type="ECO:0000256" key="2">
    <source>
        <dbReference type="ARBA" id="ARBA00022490"/>
    </source>
</evidence>
<feature type="compositionally biased region" description="Polar residues" evidence="5">
    <location>
        <begin position="216"/>
        <end position="227"/>
    </location>
</feature>
<feature type="transmembrane region" description="Helical" evidence="6">
    <location>
        <begin position="392"/>
        <end position="412"/>
    </location>
</feature>
<proteinExistence type="predicted"/>
<dbReference type="GO" id="GO:0000922">
    <property type="term" value="C:spindle pole"/>
    <property type="evidence" value="ECO:0007669"/>
    <property type="project" value="InterPro"/>
</dbReference>
<dbReference type="GO" id="GO:0007020">
    <property type="term" value="P:microtubule nucleation"/>
    <property type="evidence" value="ECO:0007669"/>
    <property type="project" value="InterPro"/>
</dbReference>
<name>A0A8B9UDX9_9AVES</name>
<dbReference type="GO" id="GO:0051225">
    <property type="term" value="P:spindle assembly"/>
    <property type="evidence" value="ECO:0007669"/>
    <property type="project" value="TreeGrafter"/>
</dbReference>
<dbReference type="AlphaFoldDB" id="A0A8B9UDX9"/>
<dbReference type="Proteomes" id="UP000694549">
    <property type="component" value="Unplaced"/>
</dbReference>
<evidence type="ECO:0000259" key="7">
    <source>
        <dbReference type="Pfam" id="PF17681"/>
    </source>
</evidence>
<evidence type="ECO:0000256" key="6">
    <source>
        <dbReference type="SAM" id="Phobius"/>
    </source>
</evidence>
<dbReference type="GO" id="GO:0005874">
    <property type="term" value="C:microtubule"/>
    <property type="evidence" value="ECO:0007669"/>
    <property type="project" value="UniProtKB-KW"/>
</dbReference>
<dbReference type="GO" id="GO:0000278">
    <property type="term" value="P:mitotic cell cycle"/>
    <property type="evidence" value="ECO:0007669"/>
    <property type="project" value="TreeGrafter"/>
</dbReference>
<feature type="transmembrane region" description="Helical" evidence="6">
    <location>
        <begin position="364"/>
        <end position="385"/>
    </location>
</feature>
<feature type="region of interest" description="Disordered" evidence="5">
    <location>
        <begin position="216"/>
        <end position="241"/>
    </location>
</feature>
<keyword evidence="9" id="KW-1185">Reference proteome</keyword>
<dbReference type="GO" id="GO:0043015">
    <property type="term" value="F:gamma-tubulin binding"/>
    <property type="evidence" value="ECO:0007669"/>
    <property type="project" value="InterPro"/>
</dbReference>
<evidence type="ECO:0000256" key="3">
    <source>
        <dbReference type="ARBA" id="ARBA00022701"/>
    </source>
</evidence>
<keyword evidence="3" id="KW-0493">Microtubule</keyword>
<keyword evidence="4" id="KW-0206">Cytoskeleton</keyword>
<dbReference type="Pfam" id="PF17681">
    <property type="entry name" value="GCP_N_terminal"/>
    <property type="match status" value="1"/>
</dbReference>
<dbReference type="PANTHER" id="PTHR19302:SF14">
    <property type="entry name" value="GAMMA-TUBULIN COMPLEX COMPONENT 3"/>
    <property type="match status" value="1"/>
</dbReference>
<organism evidence="8 9">
    <name type="scientific">Anas zonorhyncha</name>
    <name type="common">Eastern spot-billed duck</name>
    <dbReference type="NCBI Taxonomy" id="75864"/>
    <lineage>
        <taxon>Eukaryota</taxon>
        <taxon>Metazoa</taxon>
        <taxon>Chordata</taxon>
        <taxon>Craniata</taxon>
        <taxon>Vertebrata</taxon>
        <taxon>Euteleostomi</taxon>
        <taxon>Archelosauria</taxon>
        <taxon>Archosauria</taxon>
        <taxon>Dinosauria</taxon>
        <taxon>Saurischia</taxon>
        <taxon>Theropoda</taxon>
        <taxon>Coelurosauria</taxon>
        <taxon>Aves</taxon>
        <taxon>Neognathae</taxon>
        <taxon>Galloanserae</taxon>
        <taxon>Anseriformes</taxon>
        <taxon>Anatidae</taxon>
        <taxon>Anatinae</taxon>
        <taxon>Anas</taxon>
    </lineage>
</organism>
<reference evidence="8" key="2">
    <citation type="submission" date="2025-09" db="UniProtKB">
        <authorList>
            <consortium name="Ensembl"/>
        </authorList>
    </citation>
    <scope>IDENTIFICATION</scope>
</reference>
<dbReference type="Ensembl" id="ENSAZOT00000008463.1">
    <property type="protein sequence ID" value="ENSAZOP00000007937.1"/>
    <property type="gene ID" value="ENSAZOG00000005018.1"/>
</dbReference>
<dbReference type="GO" id="GO:0051011">
    <property type="term" value="F:microtubule minus-end binding"/>
    <property type="evidence" value="ECO:0007669"/>
    <property type="project" value="TreeGrafter"/>
</dbReference>
<dbReference type="GO" id="GO:0051321">
    <property type="term" value="P:meiotic cell cycle"/>
    <property type="evidence" value="ECO:0007669"/>
    <property type="project" value="TreeGrafter"/>
</dbReference>
<dbReference type="GO" id="GO:0031122">
    <property type="term" value="P:cytoplasmic microtubule organization"/>
    <property type="evidence" value="ECO:0007669"/>
    <property type="project" value="TreeGrafter"/>
</dbReference>
<dbReference type="GO" id="GO:0000930">
    <property type="term" value="C:gamma-tubulin complex"/>
    <property type="evidence" value="ECO:0007669"/>
    <property type="project" value="TreeGrafter"/>
</dbReference>
<comment type="subcellular location">
    <subcellularLocation>
        <location evidence="1">Cytoplasm</location>
        <location evidence="1">Cytoskeleton</location>
    </subcellularLocation>
</comment>
<evidence type="ECO:0000313" key="8">
    <source>
        <dbReference type="Ensembl" id="ENSAZOP00000007937.1"/>
    </source>
</evidence>
<keyword evidence="6" id="KW-0812">Transmembrane</keyword>
<accession>A0A8B9UDX9</accession>
<reference evidence="8" key="1">
    <citation type="submission" date="2025-08" db="UniProtKB">
        <authorList>
            <consortium name="Ensembl"/>
        </authorList>
    </citation>
    <scope>IDENTIFICATION</scope>
</reference>
<keyword evidence="2" id="KW-0963">Cytoplasm</keyword>
<evidence type="ECO:0000256" key="1">
    <source>
        <dbReference type="ARBA" id="ARBA00004245"/>
    </source>
</evidence>
<sequence length="426" mass="48002">MATPDQKSPNVLLQNLCCRILGKSEADAAQQFQYAVRVIGSNFAPTVERDEFLVAEKIKKELVRQRREADAALFSELYRKLSSQGILKNKWSILYLLLSLSEDPRKQSNKVSSYATLFAQALPRDAHSTPYYYARPQSLPLNYQDRSAQSAQSSGSMGSSGISSISLYALNGPTPTPQSLLPGQSYQAPGVGDCLRQQLGSRLAWTLTASQPSLQSATSKGFSNTVSRGVPRSRREGDTSGSVEITEANLVRDVLYVFQGIDGKNIKMCNSENCYKVEGKVSLSKSLRDTTSRLAELGWLHNKIRKYTDQRSLDRAFGLVGQSFCAEALIKLYNSNSELFKAQEGCITVAMTVDAILCNVCTRWIYTYVYINEYFFLEIHCYVMFYISKKYNLCFCVPFLLYFVSFIVWYFYHSNPKQYDVFVKGE</sequence>
<evidence type="ECO:0000256" key="4">
    <source>
        <dbReference type="ARBA" id="ARBA00023212"/>
    </source>
</evidence>
<dbReference type="InterPro" id="IPR041470">
    <property type="entry name" value="GCP_N"/>
</dbReference>
<dbReference type="PANTHER" id="PTHR19302">
    <property type="entry name" value="GAMMA TUBULIN COMPLEX PROTEIN"/>
    <property type="match status" value="1"/>
</dbReference>
<evidence type="ECO:0000313" key="9">
    <source>
        <dbReference type="Proteomes" id="UP000694549"/>
    </source>
</evidence>
<evidence type="ECO:0000256" key="5">
    <source>
        <dbReference type="SAM" id="MobiDB-lite"/>
    </source>
</evidence>
<keyword evidence="6" id="KW-0472">Membrane</keyword>